<gene>
    <name evidence="1" type="ORF">GOOTI_091_00010</name>
</gene>
<comment type="caution">
    <text evidence="1">The sequence shown here is derived from an EMBL/GenBank/DDBJ whole genome shotgun (WGS) entry which is preliminary data.</text>
</comment>
<dbReference type="Proteomes" id="UP000005038">
    <property type="component" value="Unassembled WGS sequence"/>
</dbReference>
<name>H5TKJ8_GORO1</name>
<sequence>KAVDDNKEIVWVPGTFRFIMTVLRHIPRKVFRKLPV</sequence>
<feature type="non-terminal residue" evidence="1">
    <location>
        <position position="1"/>
    </location>
</feature>
<reference evidence="1" key="1">
    <citation type="submission" date="2012-02" db="EMBL/GenBank/DDBJ databases">
        <title>Whole genome shotgun sequence of Gordonia otitidis NBRC 100426.</title>
        <authorList>
            <person name="Yoshida I."/>
            <person name="Hosoyama A."/>
            <person name="Tsuchikane K."/>
            <person name="Katsumata H."/>
            <person name="Yamazaki S."/>
            <person name="Fujita N."/>
        </authorList>
    </citation>
    <scope>NUCLEOTIDE SEQUENCE [LARGE SCALE GENOMIC DNA]</scope>
    <source>
        <strain evidence="1">NBRC 100426</strain>
    </source>
</reference>
<dbReference type="EMBL" id="BAFB01000091">
    <property type="protein sequence ID" value="GAB34006.1"/>
    <property type="molecule type" value="Genomic_DNA"/>
</dbReference>
<accession>H5TKJ8</accession>
<dbReference type="STRING" id="1108044.GOOTI_091_00010"/>
<keyword evidence="2" id="KW-1185">Reference proteome</keyword>
<dbReference type="AlphaFoldDB" id="H5TKJ8"/>
<protein>
    <submittedName>
        <fullName evidence="1">Oxidoreductase</fullName>
    </submittedName>
</protein>
<organism evidence="1 2">
    <name type="scientific">Gordonia otitidis (strain DSM 44809 / CCUG 52243 / JCM 12355 / NBRC 100426 / IFM 10032)</name>
    <dbReference type="NCBI Taxonomy" id="1108044"/>
    <lineage>
        <taxon>Bacteria</taxon>
        <taxon>Bacillati</taxon>
        <taxon>Actinomycetota</taxon>
        <taxon>Actinomycetes</taxon>
        <taxon>Mycobacteriales</taxon>
        <taxon>Gordoniaceae</taxon>
        <taxon>Gordonia</taxon>
    </lineage>
</organism>
<evidence type="ECO:0000313" key="1">
    <source>
        <dbReference type="EMBL" id="GAB34006.1"/>
    </source>
</evidence>
<evidence type="ECO:0000313" key="2">
    <source>
        <dbReference type="Proteomes" id="UP000005038"/>
    </source>
</evidence>
<proteinExistence type="predicted"/>